<feature type="domain" description="Helix-turn-helix" evidence="1">
    <location>
        <begin position="301"/>
        <end position="348"/>
    </location>
</feature>
<dbReference type="RefSeq" id="WP_136063422.1">
    <property type="nucleotide sequence ID" value="NZ_CAAHFH010000002.1"/>
</dbReference>
<evidence type="ECO:0000313" key="2">
    <source>
        <dbReference type="EMBL" id="VGO22002.1"/>
    </source>
</evidence>
<sequence length="352" mass="38400">MKDILLIGGPASLTGVDRINDDLLSILAEENLYSRKAVIVWPTSDFLSVPNNPDTLQPHIDMNDVMWSVMEGKGMAPAAGLTAERIEGLKVEVLKDRDALNASINHLAMSEVVYRLSRLILDISGGLRLAVVTGDDAPKHALVWTRLVDSWKPCSRLPVKRYDTKSACYGALNAVKGWGLEFDCLATGLHDLQELLPAEDLDEFDRSYHVDYMSYEEVRAALDEKVEVSFPVESRTGNAMAVQVSAGDGFMIVVPKPDKPANFRIGLVAGGSGKSEGVVADVVPKPVVAKPRPASNSDEEYVTVKEAARLLVCSEKTVRNYYGDGRLKHKKVGQRKILILKSSVDALLGGNE</sequence>
<dbReference type="InterPro" id="IPR010093">
    <property type="entry name" value="SinI_DNA-bd"/>
</dbReference>
<dbReference type="Proteomes" id="UP000346198">
    <property type="component" value="Unassembled WGS sequence"/>
</dbReference>
<dbReference type="EMBL" id="CAAHFH010000002">
    <property type="protein sequence ID" value="VGO22002.1"/>
    <property type="molecule type" value="Genomic_DNA"/>
</dbReference>
<organism evidence="2 3">
    <name type="scientific">Pontiella sulfatireligans</name>
    <dbReference type="NCBI Taxonomy" id="2750658"/>
    <lineage>
        <taxon>Bacteria</taxon>
        <taxon>Pseudomonadati</taxon>
        <taxon>Kiritimatiellota</taxon>
        <taxon>Kiritimatiellia</taxon>
        <taxon>Kiritimatiellales</taxon>
        <taxon>Pontiellaceae</taxon>
        <taxon>Pontiella</taxon>
    </lineage>
</organism>
<evidence type="ECO:0000259" key="1">
    <source>
        <dbReference type="Pfam" id="PF12728"/>
    </source>
</evidence>
<gene>
    <name evidence="2" type="ORF">SCARR_04082</name>
</gene>
<keyword evidence="3" id="KW-1185">Reference proteome</keyword>
<dbReference type="GO" id="GO:0003677">
    <property type="term" value="F:DNA binding"/>
    <property type="evidence" value="ECO:0007669"/>
    <property type="project" value="InterPro"/>
</dbReference>
<reference evidence="2 3" key="1">
    <citation type="submission" date="2019-04" db="EMBL/GenBank/DDBJ databases">
        <authorList>
            <person name="Van Vliet M D."/>
        </authorList>
    </citation>
    <scope>NUCLEOTIDE SEQUENCE [LARGE SCALE GENOMIC DNA]</scope>
    <source>
        <strain evidence="2 3">F21</strain>
    </source>
</reference>
<dbReference type="Pfam" id="PF12728">
    <property type="entry name" value="HTH_17"/>
    <property type="match status" value="1"/>
</dbReference>
<evidence type="ECO:0000313" key="3">
    <source>
        <dbReference type="Proteomes" id="UP000346198"/>
    </source>
</evidence>
<name>A0A6C2UP01_9BACT</name>
<dbReference type="InterPro" id="IPR041657">
    <property type="entry name" value="HTH_17"/>
</dbReference>
<dbReference type="AlphaFoldDB" id="A0A6C2UP01"/>
<dbReference type="NCBIfam" id="TIGR01764">
    <property type="entry name" value="excise"/>
    <property type="match status" value="1"/>
</dbReference>
<proteinExistence type="predicted"/>
<accession>A0A6C2UP01</accession>
<protein>
    <recommendedName>
        <fullName evidence="1">Helix-turn-helix domain-containing protein</fullName>
    </recommendedName>
</protein>